<accession>A0A9Q0VND7</accession>
<name>A0A9Q0VND7_SALVM</name>
<evidence type="ECO:0000256" key="1">
    <source>
        <dbReference type="SAM" id="MobiDB-lite"/>
    </source>
</evidence>
<reference evidence="2" key="2">
    <citation type="journal article" date="2023" name="Int. J. Mol. Sci.">
        <title>De Novo Assembly and Annotation of 11 Diverse Shrub Willow (Salix) Genomes Reveals Novel Gene Organization in Sex-Linked Regions.</title>
        <authorList>
            <person name="Hyden B."/>
            <person name="Feng K."/>
            <person name="Yates T.B."/>
            <person name="Jawdy S."/>
            <person name="Cereghino C."/>
            <person name="Smart L.B."/>
            <person name="Muchero W."/>
        </authorList>
    </citation>
    <scope>NUCLEOTIDE SEQUENCE [LARGE SCALE GENOMIC DNA]</scope>
    <source>
        <tissue evidence="2">Shoot tip</tissue>
    </source>
</reference>
<dbReference type="AlphaFoldDB" id="A0A9Q0VND7"/>
<reference evidence="2" key="1">
    <citation type="submission" date="2022-11" db="EMBL/GenBank/DDBJ databases">
        <authorList>
            <person name="Hyden B.L."/>
            <person name="Feng K."/>
            <person name="Yates T."/>
            <person name="Jawdy S."/>
            <person name="Smart L.B."/>
            <person name="Muchero W."/>
        </authorList>
    </citation>
    <scope>NUCLEOTIDE SEQUENCE</scope>
    <source>
        <tissue evidence="2">Shoot tip</tissue>
    </source>
</reference>
<feature type="region of interest" description="Disordered" evidence="1">
    <location>
        <begin position="62"/>
        <end position="82"/>
    </location>
</feature>
<comment type="caution">
    <text evidence="2">The sequence shown here is derived from an EMBL/GenBank/DDBJ whole genome shotgun (WGS) entry which is preliminary data.</text>
</comment>
<dbReference type="OrthoDB" id="1927576at2759"/>
<sequence length="105" mass="11584">MRSLWMSSCNVTLGGCKSLAKKMPMLNVEIINETDQMDISADDRQKAEKMFLYRTLAGRRKDAPEFPVPSGIGFSSTSLPSSSCEDFQTVDGDMASIEYGSEELC</sequence>
<organism evidence="2 3">
    <name type="scientific">Salix viminalis</name>
    <name type="common">Common osier</name>
    <name type="synonym">Basket willow</name>
    <dbReference type="NCBI Taxonomy" id="40686"/>
    <lineage>
        <taxon>Eukaryota</taxon>
        <taxon>Viridiplantae</taxon>
        <taxon>Streptophyta</taxon>
        <taxon>Embryophyta</taxon>
        <taxon>Tracheophyta</taxon>
        <taxon>Spermatophyta</taxon>
        <taxon>Magnoliopsida</taxon>
        <taxon>eudicotyledons</taxon>
        <taxon>Gunneridae</taxon>
        <taxon>Pentapetalae</taxon>
        <taxon>rosids</taxon>
        <taxon>fabids</taxon>
        <taxon>Malpighiales</taxon>
        <taxon>Salicaceae</taxon>
        <taxon>Saliceae</taxon>
        <taxon>Salix</taxon>
    </lineage>
</organism>
<dbReference type="Gene3D" id="3.80.10.10">
    <property type="entry name" value="Ribonuclease Inhibitor"/>
    <property type="match status" value="1"/>
</dbReference>
<dbReference type="Proteomes" id="UP001151529">
    <property type="component" value="Chromosome 16"/>
</dbReference>
<dbReference type="InterPro" id="IPR032675">
    <property type="entry name" value="LRR_dom_sf"/>
</dbReference>
<dbReference type="EMBL" id="JAPFFL010000001">
    <property type="protein sequence ID" value="KAJ6751386.1"/>
    <property type="molecule type" value="Genomic_DNA"/>
</dbReference>
<keyword evidence="3" id="KW-1185">Reference proteome</keyword>
<evidence type="ECO:0000313" key="2">
    <source>
        <dbReference type="EMBL" id="KAJ6751386.1"/>
    </source>
</evidence>
<feature type="compositionally biased region" description="Polar residues" evidence="1">
    <location>
        <begin position="73"/>
        <end position="82"/>
    </location>
</feature>
<protein>
    <submittedName>
        <fullName evidence="2">Uncharacterized protein</fullName>
    </submittedName>
</protein>
<gene>
    <name evidence="2" type="ORF">OIU85_001872</name>
</gene>
<proteinExistence type="predicted"/>
<evidence type="ECO:0000313" key="3">
    <source>
        <dbReference type="Proteomes" id="UP001151529"/>
    </source>
</evidence>
<dbReference type="PROSITE" id="PS51257">
    <property type="entry name" value="PROKAR_LIPOPROTEIN"/>
    <property type="match status" value="1"/>
</dbReference>